<reference evidence="4" key="1">
    <citation type="submission" date="2023-12" db="EMBL/GenBank/DDBJ databases">
        <title>Genome assembly of Anisodus tanguticus.</title>
        <authorList>
            <person name="Wang Y.-J."/>
        </authorList>
    </citation>
    <scope>NUCLEOTIDE SEQUENCE</scope>
    <source>
        <strain evidence="4">KB-2021</strain>
        <tissue evidence="4">Leaf</tissue>
    </source>
</reference>
<dbReference type="PANTHER" id="PTHR47591">
    <property type="entry name" value="ZINC FINGER PROTEIN ZAT2-RELATED"/>
    <property type="match status" value="1"/>
</dbReference>
<dbReference type="AlphaFoldDB" id="A0AAE1VC69"/>
<evidence type="ECO:0000256" key="1">
    <source>
        <dbReference type="PROSITE-ProRule" id="PRU00042"/>
    </source>
</evidence>
<dbReference type="Proteomes" id="UP001291623">
    <property type="component" value="Unassembled WGS sequence"/>
</dbReference>
<evidence type="ECO:0000259" key="3">
    <source>
        <dbReference type="PROSITE" id="PS50157"/>
    </source>
</evidence>
<keyword evidence="5" id="KW-1185">Reference proteome</keyword>
<dbReference type="Gene3D" id="3.30.160.60">
    <property type="entry name" value="Classic Zinc Finger"/>
    <property type="match status" value="2"/>
</dbReference>
<dbReference type="Pfam" id="PF13912">
    <property type="entry name" value="zf-C2H2_6"/>
    <property type="match status" value="4"/>
</dbReference>
<feature type="compositionally biased region" description="Polar residues" evidence="2">
    <location>
        <begin position="479"/>
        <end position="493"/>
    </location>
</feature>
<name>A0AAE1VC69_9SOLA</name>
<feature type="domain" description="C2H2-type" evidence="3">
    <location>
        <begin position="382"/>
        <end position="409"/>
    </location>
</feature>
<evidence type="ECO:0000256" key="2">
    <source>
        <dbReference type="SAM" id="MobiDB-lite"/>
    </source>
</evidence>
<dbReference type="PROSITE" id="PS00028">
    <property type="entry name" value="ZINC_FINGER_C2H2_1"/>
    <property type="match status" value="4"/>
</dbReference>
<sequence length="511" mass="57893">MEAQHDQEINGSCEKGPSSSSSALKVKLNIPKLKDEDVFKEVDENKNNVVRGGDVDVFKEAENNVKKKDHICCECGKEFSSGKALGGHMSSAHVQANQRLEESWKKKKNFTQENSSKLVKRSRIFEDEEEEEGFFNNNEQKIICDLCGKNFPSKKSLFGHMRCHPDRDWRGMKPPNSKQNTKNGFFRANFHNDNDDDEDDATDDDHFAIIGDEEEERSIDINVVVPPPLTGELKDCLKGWGVTYRRGRSPLKKRNLSCNPNRSKSISSSDEKELHDAVHQLIRLVNGDNNNINNNNNNNSEVMCISNSVGTTTPKEVPLTSLKNKSKRKAVFYETGEENCGEICSSLVHKKRRREKQLNKLEPSKDVMSPSPIIKKTPEIKYKCNICDKTFTSHQALGGHRSSHNKFKITIENTIDHHQEIKARNQGGVTHDHDHNAQLGEEINNFNTIEHGSNNVHKCKICDKIFPTGQSLGGHQKSHWNNNQDESSSQNASKVLDFDLNELPDVDDCYR</sequence>
<dbReference type="SMART" id="SM00355">
    <property type="entry name" value="ZnF_C2H2"/>
    <property type="match status" value="4"/>
</dbReference>
<evidence type="ECO:0000313" key="5">
    <source>
        <dbReference type="Proteomes" id="UP001291623"/>
    </source>
</evidence>
<organism evidence="4 5">
    <name type="scientific">Anisodus tanguticus</name>
    <dbReference type="NCBI Taxonomy" id="243964"/>
    <lineage>
        <taxon>Eukaryota</taxon>
        <taxon>Viridiplantae</taxon>
        <taxon>Streptophyta</taxon>
        <taxon>Embryophyta</taxon>
        <taxon>Tracheophyta</taxon>
        <taxon>Spermatophyta</taxon>
        <taxon>Magnoliopsida</taxon>
        <taxon>eudicotyledons</taxon>
        <taxon>Gunneridae</taxon>
        <taxon>Pentapetalae</taxon>
        <taxon>asterids</taxon>
        <taxon>lamiids</taxon>
        <taxon>Solanales</taxon>
        <taxon>Solanaceae</taxon>
        <taxon>Solanoideae</taxon>
        <taxon>Hyoscyameae</taxon>
        <taxon>Anisodus</taxon>
    </lineage>
</organism>
<feature type="domain" description="C2H2-type" evidence="3">
    <location>
        <begin position="70"/>
        <end position="98"/>
    </location>
</feature>
<keyword evidence="1" id="KW-0479">Metal-binding</keyword>
<accession>A0AAE1VC69</accession>
<feature type="domain" description="C2H2-type" evidence="3">
    <location>
        <begin position="457"/>
        <end position="484"/>
    </location>
</feature>
<dbReference type="InterPro" id="IPR036236">
    <property type="entry name" value="Znf_C2H2_sf"/>
</dbReference>
<dbReference type="PANTHER" id="PTHR47591:SF1">
    <property type="entry name" value="ZINC FINGER PROTEIN ZAT2-RELATED"/>
    <property type="match status" value="1"/>
</dbReference>
<dbReference type="PROSITE" id="PS50157">
    <property type="entry name" value="ZINC_FINGER_C2H2_2"/>
    <property type="match status" value="4"/>
</dbReference>
<feature type="compositionally biased region" description="Polar residues" evidence="2">
    <location>
        <begin position="256"/>
        <end position="268"/>
    </location>
</feature>
<gene>
    <name evidence="4" type="ORF">RND71_020695</name>
</gene>
<dbReference type="EMBL" id="JAVYJV010000011">
    <property type="protein sequence ID" value="KAK4358466.1"/>
    <property type="molecule type" value="Genomic_DNA"/>
</dbReference>
<protein>
    <recommendedName>
        <fullName evidence="3">C2H2-type domain-containing protein</fullName>
    </recommendedName>
</protein>
<feature type="domain" description="C2H2-type" evidence="3">
    <location>
        <begin position="142"/>
        <end position="169"/>
    </location>
</feature>
<dbReference type="GO" id="GO:0008270">
    <property type="term" value="F:zinc ion binding"/>
    <property type="evidence" value="ECO:0007669"/>
    <property type="project" value="UniProtKB-KW"/>
</dbReference>
<feature type="region of interest" description="Disordered" evidence="2">
    <location>
        <begin position="1"/>
        <end position="24"/>
    </location>
</feature>
<keyword evidence="1" id="KW-0863">Zinc-finger</keyword>
<dbReference type="InterPro" id="IPR013087">
    <property type="entry name" value="Znf_C2H2_type"/>
</dbReference>
<dbReference type="SUPFAM" id="SSF57667">
    <property type="entry name" value="beta-beta-alpha zinc fingers"/>
    <property type="match status" value="2"/>
</dbReference>
<proteinExistence type="predicted"/>
<evidence type="ECO:0000313" key="4">
    <source>
        <dbReference type="EMBL" id="KAK4358466.1"/>
    </source>
</evidence>
<comment type="caution">
    <text evidence="4">The sequence shown here is derived from an EMBL/GenBank/DDBJ whole genome shotgun (WGS) entry which is preliminary data.</text>
</comment>
<keyword evidence="1" id="KW-0862">Zinc</keyword>
<feature type="region of interest" description="Disordered" evidence="2">
    <location>
        <begin position="253"/>
        <end position="272"/>
    </location>
</feature>
<feature type="region of interest" description="Disordered" evidence="2">
    <location>
        <begin position="473"/>
        <end position="496"/>
    </location>
</feature>